<dbReference type="InterPro" id="IPR036396">
    <property type="entry name" value="Cyt_P450_sf"/>
</dbReference>
<protein>
    <submittedName>
        <fullName evidence="1">10916_t:CDS:1</fullName>
    </submittedName>
</protein>
<dbReference type="OrthoDB" id="2440444at2759"/>
<evidence type="ECO:0000313" key="1">
    <source>
        <dbReference type="EMBL" id="CAI2191834.1"/>
    </source>
</evidence>
<dbReference type="GO" id="GO:0004497">
    <property type="term" value="F:monooxygenase activity"/>
    <property type="evidence" value="ECO:0007669"/>
    <property type="project" value="InterPro"/>
</dbReference>
<dbReference type="Gene3D" id="1.10.630.10">
    <property type="entry name" value="Cytochrome P450"/>
    <property type="match status" value="1"/>
</dbReference>
<name>A0A9W4T443_9GLOM</name>
<keyword evidence="2" id="KW-1185">Reference proteome</keyword>
<evidence type="ECO:0000313" key="2">
    <source>
        <dbReference type="Proteomes" id="UP001153678"/>
    </source>
</evidence>
<dbReference type="EMBL" id="CAMKVN010007770">
    <property type="protein sequence ID" value="CAI2191834.1"/>
    <property type="molecule type" value="Genomic_DNA"/>
</dbReference>
<gene>
    <name evidence="1" type="ORF">FWILDA_LOCUS15271</name>
</gene>
<proteinExistence type="predicted"/>
<dbReference type="GO" id="GO:0020037">
    <property type="term" value="F:heme binding"/>
    <property type="evidence" value="ECO:0007669"/>
    <property type="project" value="InterPro"/>
</dbReference>
<reference evidence="1" key="1">
    <citation type="submission" date="2022-08" db="EMBL/GenBank/DDBJ databases">
        <authorList>
            <person name="Kallberg Y."/>
            <person name="Tangrot J."/>
            <person name="Rosling A."/>
        </authorList>
    </citation>
    <scope>NUCLEOTIDE SEQUENCE</scope>
    <source>
        <strain evidence="1">Wild A</strain>
    </source>
</reference>
<dbReference type="SUPFAM" id="SSF48264">
    <property type="entry name" value="Cytochrome P450"/>
    <property type="match status" value="1"/>
</dbReference>
<comment type="caution">
    <text evidence="1">The sequence shown here is derived from an EMBL/GenBank/DDBJ whole genome shotgun (WGS) entry which is preliminary data.</text>
</comment>
<sequence>MTQLVRYKIPIIGHTYSYLYDCKDFFKLIRKEYGGIFSLCRWGQVRIFVGRKEHMHEVLARDDVFDFEIVIKRNIPGDVMFVNGLGDFKYNAAFVKNYITKN</sequence>
<dbReference type="GO" id="GO:0005506">
    <property type="term" value="F:iron ion binding"/>
    <property type="evidence" value="ECO:0007669"/>
    <property type="project" value="InterPro"/>
</dbReference>
<dbReference type="GO" id="GO:0016705">
    <property type="term" value="F:oxidoreductase activity, acting on paired donors, with incorporation or reduction of molecular oxygen"/>
    <property type="evidence" value="ECO:0007669"/>
    <property type="project" value="InterPro"/>
</dbReference>
<accession>A0A9W4T443</accession>
<dbReference type="Proteomes" id="UP001153678">
    <property type="component" value="Unassembled WGS sequence"/>
</dbReference>
<organism evidence="1 2">
    <name type="scientific">Funneliformis geosporum</name>
    <dbReference type="NCBI Taxonomy" id="1117311"/>
    <lineage>
        <taxon>Eukaryota</taxon>
        <taxon>Fungi</taxon>
        <taxon>Fungi incertae sedis</taxon>
        <taxon>Mucoromycota</taxon>
        <taxon>Glomeromycotina</taxon>
        <taxon>Glomeromycetes</taxon>
        <taxon>Glomerales</taxon>
        <taxon>Glomeraceae</taxon>
        <taxon>Funneliformis</taxon>
    </lineage>
</organism>
<dbReference type="AlphaFoldDB" id="A0A9W4T443"/>